<dbReference type="GO" id="GO:0051213">
    <property type="term" value="F:dioxygenase activity"/>
    <property type="evidence" value="ECO:0007669"/>
    <property type="project" value="UniProtKB-KW"/>
</dbReference>
<keyword evidence="5 10" id="KW-0223">Dioxygenase</keyword>
<keyword evidence="6" id="KW-0560">Oxidoreductase</keyword>
<dbReference type="GO" id="GO:0032451">
    <property type="term" value="F:demethylase activity"/>
    <property type="evidence" value="ECO:0007669"/>
    <property type="project" value="UniProtKB-ARBA"/>
</dbReference>
<dbReference type="GO" id="GO:0006307">
    <property type="term" value="P:DNA alkylation repair"/>
    <property type="evidence" value="ECO:0007669"/>
    <property type="project" value="InterPro"/>
</dbReference>
<comment type="caution">
    <text evidence="10">The sequence shown here is derived from an EMBL/GenBank/DDBJ whole genome shotgun (WGS) entry which is preliminary data.</text>
</comment>
<evidence type="ECO:0000256" key="7">
    <source>
        <dbReference type="ARBA" id="ARBA00023004"/>
    </source>
</evidence>
<dbReference type="SUPFAM" id="SSF51197">
    <property type="entry name" value="Clavaminate synthase-like"/>
    <property type="match status" value="1"/>
</dbReference>
<evidence type="ECO:0000256" key="6">
    <source>
        <dbReference type="ARBA" id="ARBA00023002"/>
    </source>
</evidence>
<dbReference type="Gene3D" id="2.60.120.590">
    <property type="entry name" value="Alpha-ketoglutarate-dependent dioxygenase AlkB-like"/>
    <property type="match status" value="1"/>
</dbReference>
<organism evidence="10 11">
    <name type="scientific">Flavobacterium alvei</name>
    <dbReference type="NCBI Taxonomy" id="2080416"/>
    <lineage>
        <taxon>Bacteria</taxon>
        <taxon>Pseudomonadati</taxon>
        <taxon>Bacteroidota</taxon>
        <taxon>Flavobacteriia</taxon>
        <taxon>Flavobacteriales</taxon>
        <taxon>Flavobacteriaceae</taxon>
        <taxon>Flavobacterium</taxon>
    </lineage>
</organism>
<name>A0A2S5AAU4_9FLAO</name>
<dbReference type="PROSITE" id="PS51471">
    <property type="entry name" value="FE2OG_OXY"/>
    <property type="match status" value="1"/>
</dbReference>
<gene>
    <name evidence="10" type="ORF">C3L50_10870</name>
</gene>
<keyword evidence="11" id="KW-1185">Reference proteome</keyword>
<keyword evidence="8" id="KW-0234">DNA repair</keyword>
<reference evidence="10 11" key="1">
    <citation type="submission" date="2018-01" db="EMBL/GenBank/DDBJ databases">
        <authorList>
            <person name="Gaut B.S."/>
            <person name="Morton B.R."/>
            <person name="Clegg M.T."/>
            <person name="Duvall M.R."/>
        </authorList>
    </citation>
    <scope>NUCLEOTIDE SEQUENCE [LARGE SCALE GENOMIC DNA]</scope>
    <source>
        <strain evidence="10 11">HR-AY</strain>
    </source>
</reference>
<keyword evidence="4" id="KW-0460">Magnesium</keyword>
<dbReference type="InterPro" id="IPR005123">
    <property type="entry name" value="Oxoglu/Fe-dep_dioxygenase_dom"/>
</dbReference>
<dbReference type="PANTHER" id="PTHR31212:SF4">
    <property type="entry name" value="ALPHA-KETOGLUTARATE-DEPENDENT DIOXYGENASE ALKB HOMOLOG 3"/>
    <property type="match status" value="1"/>
</dbReference>
<evidence type="ECO:0000259" key="9">
    <source>
        <dbReference type="PROSITE" id="PS51471"/>
    </source>
</evidence>
<keyword evidence="2" id="KW-0479">Metal-binding</keyword>
<dbReference type="InterPro" id="IPR037151">
    <property type="entry name" value="AlkB-like_sf"/>
</dbReference>
<evidence type="ECO:0000256" key="4">
    <source>
        <dbReference type="ARBA" id="ARBA00022842"/>
    </source>
</evidence>
<accession>A0A2S5AAU4</accession>
<comment type="cofactor">
    <cofactor evidence="1">
        <name>Fe(2+)</name>
        <dbReference type="ChEBI" id="CHEBI:29033"/>
    </cofactor>
</comment>
<dbReference type="GO" id="GO:0016705">
    <property type="term" value="F:oxidoreductase activity, acting on paired donors, with incorporation or reduction of molecular oxygen"/>
    <property type="evidence" value="ECO:0007669"/>
    <property type="project" value="UniProtKB-ARBA"/>
</dbReference>
<dbReference type="AlphaFoldDB" id="A0A2S5AAU4"/>
<protein>
    <submittedName>
        <fullName evidence="10">Alpha-ketoglutarate-dependent dioxygenase AlkB</fullName>
    </submittedName>
</protein>
<keyword evidence="7" id="KW-0408">Iron</keyword>
<evidence type="ECO:0000256" key="3">
    <source>
        <dbReference type="ARBA" id="ARBA00022763"/>
    </source>
</evidence>
<evidence type="ECO:0000256" key="2">
    <source>
        <dbReference type="ARBA" id="ARBA00022723"/>
    </source>
</evidence>
<dbReference type="PANTHER" id="PTHR31212">
    <property type="entry name" value="ALPHA-KETOGLUTARATE-DEPENDENT DIOXYGENASE ALKB HOMOLOG 3"/>
    <property type="match status" value="1"/>
</dbReference>
<evidence type="ECO:0000313" key="11">
    <source>
        <dbReference type="Proteomes" id="UP000237310"/>
    </source>
</evidence>
<dbReference type="InterPro" id="IPR027450">
    <property type="entry name" value="AlkB-like"/>
</dbReference>
<sequence>MNSLFQSEPIVFNLPDADIIYYPHFFNKEEADAIFEQLTTDIPWQQDEIRVFGKVHPQPRLTALFGNDGKSYSYSNIKMQPLPWNPILEKIKSQIETVIETDFTTVLLNLYRDGKDSNGWHADNEKELGNNPIIASVSFGSERVFQLKHNSISRLKQNILLEHGSLLVMKGTTQHFWKHQIPKTSKLIGSRINLTFRIIK</sequence>
<evidence type="ECO:0000256" key="5">
    <source>
        <dbReference type="ARBA" id="ARBA00022964"/>
    </source>
</evidence>
<dbReference type="OrthoDB" id="190276at2"/>
<dbReference type="EMBL" id="PQVG01000005">
    <property type="protein sequence ID" value="POY39654.1"/>
    <property type="molecule type" value="Genomic_DNA"/>
</dbReference>
<dbReference type="RefSeq" id="WP_103806192.1">
    <property type="nucleotide sequence ID" value="NZ_PQVG01000005.1"/>
</dbReference>
<keyword evidence="3" id="KW-0227">DNA damage</keyword>
<dbReference type="GO" id="GO:0046872">
    <property type="term" value="F:metal ion binding"/>
    <property type="evidence" value="ECO:0007669"/>
    <property type="project" value="UniProtKB-KW"/>
</dbReference>
<dbReference type="Pfam" id="PF13532">
    <property type="entry name" value="2OG-FeII_Oxy_2"/>
    <property type="match status" value="1"/>
</dbReference>
<dbReference type="GO" id="GO:0016787">
    <property type="term" value="F:hydrolase activity"/>
    <property type="evidence" value="ECO:0007669"/>
    <property type="project" value="UniProtKB-ARBA"/>
</dbReference>
<dbReference type="GO" id="GO:0140097">
    <property type="term" value="F:catalytic activity, acting on DNA"/>
    <property type="evidence" value="ECO:0007669"/>
    <property type="project" value="UniProtKB-ARBA"/>
</dbReference>
<dbReference type="Proteomes" id="UP000237310">
    <property type="component" value="Unassembled WGS sequence"/>
</dbReference>
<evidence type="ECO:0000256" key="1">
    <source>
        <dbReference type="ARBA" id="ARBA00001954"/>
    </source>
</evidence>
<dbReference type="FunFam" id="2.60.120.590:FF:000004">
    <property type="entry name" value="DNA oxidative demethylase ALKBH2"/>
    <property type="match status" value="1"/>
</dbReference>
<feature type="domain" description="Fe2OG dioxygenase" evidence="9">
    <location>
        <begin position="102"/>
        <end position="200"/>
    </location>
</feature>
<proteinExistence type="predicted"/>
<evidence type="ECO:0000313" key="10">
    <source>
        <dbReference type="EMBL" id="POY39654.1"/>
    </source>
</evidence>
<evidence type="ECO:0000256" key="8">
    <source>
        <dbReference type="ARBA" id="ARBA00023204"/>
    </source>
</evidence>
<dbReference type="InterPro" id="IPR032854">
    <property type="entry name" value="ALKBH3"/>
</dbReference>